<protein>
    <submittedName>
        <fullName evidence="1">Uncharacterized protein</fullName>
    </submittedName>
</protein>
<accession>A0A6M3J8U2</accession>
<sequence length="149" mass="15950">MVPVAYGAGLAAGKAGMALKALMGSKYFLHLLLGAGYLGGKGITAAEQAGERGLTREQMRLQELMQKASAEATERGYKESRAKAKEYTEALLKMRKEEMRESRDIAAMQAFTESQNQQMALVLQAVQAIGQRQPGRGGAGVLGLLRGGF</sequence>
<reference evidence="1" key="1">
    <citation type="submission" date="2020-03" db="EMBL/GenBank/DDBJ databases">
        <title>The deep terrestrial virosphere.</title>
        <authorList>
            <person name="Holmfeldt K."/>
            <person name="Nilsson E."/>
            <person name="Simone D."/>
            <person name="Lopez-Fernandez M."/>
            <person name="Wu X."/>
            <person name="de Brujin I."/>
            <person name="Lundin D."/>
            <person name="Andersson A."/>
            <person name="Bertilsson S."/>
            <person name="Dopson M."/>
        </authorList>
    </citation>
    <scope>NUCLEOTIDE SEQUENCE</scope>
    <source>
        <strain evidence="1">MM415B00360</strain>
    </source>
</reference>
<dbReference type="EMBL" id="MT141550">
    <property type="protein sequence ID" value="QJA66174.1"/>
    <property type="molecule type" value="Genomic_DNA"/>
</dbReference>
<name>A0A6M3J8U2_9ZZZZ</name>
<gene>
    <name evidence="1" type="ORF">MM415B00360_0036</name>
</gene>
<evidence type="ECO:0000313" key="1">
    <source>
        <dbReference type="EMBL" id="QJA66174.1"/>
    </source>
</evidence>
<organism evidence="1">
    <name type="scientific">viral metagenome</name>
    <dbReference type="NCBI Taxonomy" id="1070528"/>
    <lineage>
        <taxon>unclassified sequences</taxon>
        <taxon>metagenomes</taxon>
        <taxon>organismal metagenomes</taxon>
    </lineage>
</organism>
<dbReference type="AlphaFoldDB" id="A0A6M3J8U2"/>
<proteinExistence type="predicted"/>